<dbReference type="AlphaFoldDB" id="A0A0L0SSL8"/>
<dbReference type="PROSITE" id="PS50191">
    <property type="entry name" value="CRAL_TRIO"/>
    <property type="match status" value="1"/>
</dbReference>
<feature type="domain" description="CRAL-TRIO" evidence="1">
    <location>
        <begin position="114"/>
        <end position="277"/>
    </location>
</feature>
<dbReference type="VEuPathDB" id="FungiDB:AMAG_11116"/>
<evidence type="ECO:0000313" key="2">
    <source>
        <dbReference type="EMBL" id="KNE65497.1"/>
    </source>
</evidence>
<reference evidence="3" key="2">
    <citation type="submission" date="2009-11" db="EMBL/GenBank/DDBJ databases">
        <title>The Genome Sequence of Allomyces macrogynus strain ATCC 38327.</title>
        <authorList>
            <consortium name="The Broad Institute Genome Sequencing Platform"/>
            <person name="Russ C."/>
            <person name="Cuomo C."/>
            <person name="Shea T."/>
            <person name="Young S.K."/>
            <person name="Zeng Q."/>
            <person name="Koehrsen M."/>
            <person name="Haas B."/>
            <person name="Borodovsky M."/>
            <person name="Guigo R."/>
            <person name="Alvarado L."/>
            <person name="Berlin A."/>
            <person name="Borenstein D."/>
            <person name="Chen Z."/>
            <person name="Engels R."/>
            <person name="Freedman E."/>
            <person name="Gellesch M."/>
            <person name="Goldberg J."/>
            <person name="Griggs A."/>
            <person name="Gujja S."/>
            <person name="Heiman D."/>
            <person name="Hepburn T."/>
            <person name="Howarth C."/>
            <person name="Jen D."/>
            <person name="Larson L."/>
            <person name="Lewis B."/>
            <person name="Mehta T."/>
            <person name="Park D."/>
            <person name="Pearson M."/>
            <person name="Roberts A."/>
            <person name="Saif S."/>
            <person name="Shenoy N."/>
            <person name="Sisk P."/>
            <person name="Stolte C."/>
            <person name="Sykes S."/>
            <person name="Walk T."/>
            <person name="White J."/>
            <person name="Yandava C."/>
            <person name="Burger G."/>
            <person name="Gray M.W."/>
            <person name="Holland P.W.H."/>
            <person name="King N."/>
            <person name="Lang F.B.F."/>
            <person name="Roger A.J."/>
            <person name="Ruiz-Trillo I."/>
            <person name="Lander E."/>
            <person name="Nusbaum C."/>
        </authorList>
    </citation>
    <scope>NUCLEOTIDE SEQUENCE [LARGE SCALE GENOMIC DNA]</scope>
    <source>
        <strain evidence="3">ATCC 38327</strain>
    </source>
</reference>
<protein>
    <recommendedName>
        <fullName evidence="1">CRAL-TRIO domain-containing protein</fullName>
    </recommendedName>
</protein>
<reference evidence="2 3" key="1">
    <citation type="submission" date="2009-11" db="EMBL/GenBank/DDBJ databases">
        <title>Annotation of Allomyces macrogynus ATCC 38327.</title>
        <authorList>
            <consortium name="The Broad Institute Genome Sequencing Platform"/>
            <person name="Russ C."/>
            <person name="Cuomo C."/>
            <person name="Burger G."/>
            <person name="Gray M.W."/>
            <person name="Holland P.W.H."/>
            <person name="King N."/>
            <person name="Lang F.B.F."/>
            <person name="Roger A.J."/>
            <person name="Ruiz-Trillo I."/>
            <person name="Young S.K."/>
            <person name="Zeng Q."/>
            <person name="Gargeya S."/>
            <person name="Fitzgerald M."/>
            <person name="Haas B."/>
            <person name="Abouelleil A."/>
            <person name="Alvarado L."/>
            <person name="Arachchi H.M."/>
            <person name="Berlin A."/>
            <person name="Chapman S.B."/>
            <person name="Gearin G."/>
            <person name="Goldberg J."/>
            <person name="Griggs A."/>
            <person name="Gujja S."/>
            <person name="Hansen M."/>
            <person name="Heiman D."/>
            <person name="Howarth C."/>
            <person name="Larimer J."/>
            <person name="Lui A."/>
            <person name="MacDonald P.J.P."/>
            <person name="McCowen C."/>
            <person name="Montmayeur A."/>
            <person name="Murphy C."/>
            <person name="Neiman D."/>
            <person name="Pearson M."/>
            <person name="Priest M."/>
            <person name="Roberts A."/>
            <person name="Saif S."/>
            <person name="Shea T."/>
            <person name="Sisk P."/>
            <person name="Stolte C."/>
            <person name="Sykes S."/>
            <person name="Wortman J."/>
            <person name="Nusbaum C."/>
            <person name="Birren B."/>
        </authorList>
    </citation>
    <scope>NUCLEOTIDE SEQUENCE [LARGE SCALE GENOMIC DNA]</scope>
    <source>
        <strain evidence="2 3">ATCC 38327</strain>
    </source>
</reference>
<dbReference type="SUPFAM" id="SSF52087">
    <property type="entry name" value="CRAL/TRIO domain"/>
    <property type="match status" value="1"/>
</dbReference>
<keyword evidence="3" id="KW-1185">Reference proteome</keyword>
<dbReference type="Pfam" id="PF00650">
    <property type="entry name" value="CRAL_TRIO"/>
    <property type="match status" value="1"/>
</dbReference>
<gene>
    <name evidence="2" type="ORF">AMAG_11116</name>
</gene>
<dbReference type="SMART" id="SM00516">
    <property type="entry name" value="SEC14"/>
    <property type="match status" value="1"/>
</dbReference>
<proteinExistence type="predicted"/>
<dbReference type="EMBL" id="GG745347">
    <property type="protein sequence ID" value="KNE65497.1"/>
    <property type="molecule type" value="Genomic_DNA"/>
</dbReference>
<dbReference type="Proteomes" id="UP000054350">
    <property type="component" value="Unassembled WGS sequence"/>
</dbReference>
<dbReference type="GO" id="GO:0008526">
    <property type="term" value="F:phosphatidylinositol transfer activity"/>
    <property type="evidence" value="ECO:0007669"/>
    <property type="project" value="TreeGrafter"/>
</dbReference>
<dbReference type="PANTHER" id="PTHR45824">
    <property type="entry name" value="GH16843P"/>
    <property type="match status" value="1"/>
</dbReference>
<dbReference type="PANTHER" id="PTHR45824:SF29">
    <property type="entry name" value="GH16843P"/>
    <property type="match status" value="1"/>
</dbReference>
<dbReference type="Gene3D" id="3.40.525.10">
    <property type="entry name" value="CRAL-TRIO lipid binding domain"/>
    <property type="match status" value="1"/>
</dbReference>
<name>A0A0L0SSL8_ALLM3</name>
<evidence type="ECO:0000259" key="1">
    <source>
        <dbReference type="PROSITE" id="PS50191"/>
    </source>
</evidence>
<dbReference type="STRING" id="578462.A0A0L0SSL8"/>
<organism evidence="2 3">
    <name type="scientific">Allomyces macrogynus (strain ATCC 38327)</name>
    <name type="common">Allomyces javanicus var. macrogynus</name>
    <dbReference type="NCBI Taxonomy" id="578462"/>
    <lineage>
        <taxon>Eukaryota</taxon>
        <taxon>Fungi</taxon>
        <taxon>Fungi incertae sedis</taxon>
        <taxon>Blastocladiomycota</taxon>
        <taxon>Blastocladiomycetes</taxon>
        <taxon>Blastocladiales</taxon>
        <taxon>Blastocladiaceae</taxon>
        <taxon>Allomyces</taxon>
    </lineage>
</organism>
<sequence>MAAITSIRPTEVANSAAVDVAKEQPLVAPRDALPPITPGIFRSQVPSSDAQAMKFISEARAHPELQELGVNMVICDLELFKFWVGAKQHSETAHKRLATTLAWRRDINLPHVAGEDFSDLDAAGKLFKLPRPTKEGYTVLVWRSRFHAPEDDTALQRLARYFVKHVHLLWKLGHHSDRVVVIIDRDGAESKHRDLNMAKVVSTTFNTHFPEVLEGLYVFPSSWFTSACWAIIRPFVDPVTAAKVHFLASPAMHEQLATMMDADAVPTRWGGTWTGEPAGRDPFTNAMVTPGVDA</sequence>
<dbReference type="eggNOG" id="KOG1471">
    <property type="taxonomic scope" value="Eukaryota"/>
</dbReference>
<dbReference type="InterPro" id="IPR036865">
    <property type="entry name" value="CRAL-TRIO_dom_sf"/>
</dbReference>
<accession>A0A0L0SSL8</accession>
<dbReference type="OrthoDB" id="75724at2759"/>
<dbReference type="CDD" id="cd00170">
    <property type="entry name" value="SEC14"/>
    <property type="match status" value="1"/>
</dbReference>
<evidence type="ECO:0000313" key="3">
    <source>
        <dbReference type="Proteomes" id="UP000054350"/>
    </source>
</evidence>
<dbReference type="InterPro" id="IPR001251">
    <property type="entry name" value="CRAL-TRIO_dom"/>
</dbReference>
<dbReference type="InterPro" id="IPR052578">
    <property type="entry name" value="PI_Transfer_CRAL-TRIO"/>
</dbReference>